<evidence type="ECO:0000313" key="2">
    <source>
        <dbReference type="EMBL" id="KAJ6682524.1"/>
    </source>
</evidence>
<dbReference type="Proteomes" id="UP001151752">
    <property type="component" value="Chromosome 5"/>
</dbReference>
<evidence type="ECO:0000256" key="1">
    <source>
        <dbReference type="SAM" id="Phobius"/>
    </source>
</evidence>
<protein>
    <submittedName>
        <fullName evidence="2">STRESS ENHANCED PROTEIN 2 CHLOROPLASTIC</fullName>
    </submittedName>
</protein>
<organism evidence="2 3">
    <name type="scientific">Salix koriyanagi</name>
    <dbReference type="NCBI Taxonomy" id="2511006"/>
    <lineage>
        <taxon>Eukaryota</taxon>
        <taxon>Viridiplantae</taxon>
        <taxon>Streptophyta</taxon>
        <taxon>Embryophyta</taxon>
        <taxon>Tracheophyta</taxon>
        <taxon>Spermatophyta</taxon>
        <taxon>Magnoliopsida</taxon>
        <taxon>eudicotyledons</taxon>
        <taxon>Gunneridae</taxon>
        <taxon>Pentapetalae</taxon>
        <taxon>rosids</taxon>
        <taxon>fabids</taxon>
        <taxon>Malpighiales</taxon>
        <taxon>Salicaceae</taxon>
        <taxon>Saliceae</taxon>
        <taxon>Salix</taxon>
    </lineage>
</organism>
<feature type="transmembrane region" description="Helical" evidence="1">
    <location>
        <begin position="187"/>
        <end position="206"/>
    </location>
</feature>
<name>A0A9Q0P6M7_9ROSI</name>
<gene>
    <name evidence="2" type="ORF">OIU74_020708</name>
</gene>
<dbReference type="EMBL" id="JAPFFM010000020">
    <property type="protein sequence ID" value="KAJ6682524.1"/>
    <property type="molecule type" value="Genomic_DNA"/>
</dbReference>
<reference evidence="2" key="2">
    <citation type="journal article" date="2023" name="Int. J. Mol. Sci.">
        <title>De Novo Assembly and Annotation of 11 Diverse Shrub Willow (Salix) Genomes Reveals Novel Gene Organization in Sex-Linked Regions.</title>
        <authorList>
            <person name="Hyden B."/>
            <person name="Feng K."/>
            <person name="Yates T.B."/>
            <person name="Jawdy S."/>
            <person name="Cereghino C."/>
            <person name="Smart L.B."/>
            <person name="Muchero W."/>
        </authorList>
    </citation>
    <scope>NUCLEOTIDE SEQUENCE</scope>
    <source>
        <tissue evidence="2">Shoot tip</tissue>
    </source>
</reference>
<dbReference type="GO" id="GO:0071486">
    <property type="term" value="P:cellular response to high light intensity"/>
    <property type="evidence" value="ECO:0007669"/>
    <property type="project" value="InterPro"/>
</dbReference>
<keyword evidence="1" id="KW-0472">Membrane</keyword>
<dbReference type="PANTHER" id="PTHR36490:SF1">
    <property type="entry name" value="STRESS ENHANCED PROTEIN 2, CHLOROPLASTIC"/>
    <property type="match status" value="1"/>
</dbReference>
<dbReference type="PANTHER" id="PTHR36490">
    <property type="entry name" value="STRESS ENHANCED PROTEIN 2, CHLOROPLASTIC"/>
    <property type="match status" value="1"/>
</dbReference>
<keyword evidence="3" id="KW-1185">Reference proteome</keyword>
<feature type="transmembrane region" description="Helical" evidence="1">
    <location>
        <begin position="218"/>
        <end position="235"/>
    </location>
</feature>
<reference evidence="2" key="1">
    <citation type="submission" date="2022-11" db="EMBL/GenBank/DDBJ databases">
        <authorList>
            <person name="Hyden B.L."/>
            <person name="Feng K."/>
            <person name="Yates T."/>
            <person name="Jawdy S."/>
            <person name="Smart L.B."/>
            <person name="Muchero W."/>
        </authorList>
    </citation>
    <scope>NUCLEOTIDE SEQUENCE</scope>
    <source>
        <tissue evidence="2">Shoot tip</tissue>
    </source>
</reference>
<proteinExistence type="predicted"/>
<dbReference type="SUPFAM" id="SSF103511">
    <property type="entry name" value="Chlorophyll a-b binding protein"/>
    <property type="match status" value="1"/>
</dbReference>
<accession>A0A9Q0P6M7</accession>
<comment type="caution">
    <text evidence="2">The sequence shown here is derived from an EMBL/GenBank/DDBJ whole genome shotgun (WGS) entry which is preliminary data.</text>
</comment>
<dbReference type="InterPro" id="IPR044971">
    <property type="entry name" value="SEP2"/>
</dbReference>
<keyword evidence="1" id="KW-0812">Transmembrane</keyword>
<evidence type="ECO:0000313" key="3">
    <source>
        <dbReference type="Proteomes" id="UP001151752"/>
    </source>
</evidence>
<dbReference type="AlphaFoldDB" id="A0A9Q0P6M7"/>
<keyword evidence="1" id="KW-1133">Transmembrane helix</keyword>
<sequence length="278" mass="30760">MFFMKKRQVVFTQAHPPCSCIPEYDVTEPKAHHVIASLHEEMSLTCLHKLPPPRQPQNAQNPKILGISRPNLLVSLTWQGWQRVLSTASSEMENQRFSAEKAGVAIPVQVPAPKIKANIAENGKIMLQPRLCTLRSYGQDGFGVVKTSARKESGDHDEAVSPFFETLSEYIESSKKSQDFEIISGRLAMIVFAATVTTEVVTGNSVFRKMDLEGIEEAVGVCLGAVTCAAIFAWFSSARSRVGRIFTIGCNTFIDSLIDEIVDGLFYDTEPSDWSDEI</sequence>